<comment type="pathway">
    <text evidence="4 19">Cell wall biogenesis; peptidoglycan biosynthesis.</text>
</comment>
<dbReference type="PANTHER" id="PTHR21071:SF4">
    <property type="entry name" value="UDP-N-ACETYLENOLPYRUVOYLGLUCOSAMINE REDUCTASE"/>
    <property type="match status" value="1"/>
</dbReference>
<dbReference type="RefSeq" id="WP_254155162.1">
    <property type="nucleotide sequence ID" value="NZ_JAHESD010000049.1"/>
</dbReference>
<dbReference type="HAMAP" id="MF_00037">
    <property type="entry name" value="MurB"/>
    <property type="match status" value="1"/>
</dbReference>
<keyword evidence="11 19" id="KW-0521">NADP</keyword>
<dbReference type="EC" id="1.3.1.98" evidence="5 19"/>
<keyword evidence="12 19" id="KW-0133">Cell shape</keyword>
<feature type="domain" description="FAD-binding PCMH-type" evidence="20">
    <location>
        <begin position="17"/>
        <end position="189"/>
    </location>
</feature>
<evidence type="ECO:0000256" key="12">
    <source>
        <dbReference type="ARBA" id="ARBA00022960"/>
    </source>
</evidence>
<keyword evidence="10 19" id="KW-0274">FAD</keyword>
<dbReference type="InterPro" id="IPR011601">
    <property type="entry name" value="MurB_C"/>
</dbReference>
<dbReference type="InterPro" id="IPR016167">
    <property type="entry name" value="FAD-bd_PCMH_sub1"/>
</dbReference>
<evidence type="ECO:0000256" key="18">
    <source>
        <dbReference type="ARBA" id="ARBA00048914"/>
    </source>
</evidence>
<proteinExistence type="inferred from homology"/>
<dbReference type="InterPro" id="IPR006094">
    <property type="entry name" value="Oxid_FAD_bind_N"/>
</dbReference>
<evidence type="ECO:0000256" key="8">
    <source>
        <dbReference type="ARBA" id="ARBA00022618"/>
    </source>
</evidence>
<evidence type="ECO:0000256" key="3">
    <source>
        <dbReference type="ARBA" id="ARBA00004496"/>
    </source>
</evidence>
<evidence type="ECO:0000256" key="9">
    <source>
        <dbReference type="ARBA" id="ARBA00022630"/>
    </source>
</evidence>
<dbReference type="InterPro" id="IPR016169">
    <property type="entry name" value="FAD-bd_PCMH_sub2"/>
</dbReference>
<dbReference type="Gene3D" id="3.90.78.10">
    <property type="entry name" value="UDP-N-acetylenolpyruvoylglucosamine reductase, C-terminal domain"/>
    <property type="match status" value="1"/>
</dbReference>
<evidence type="ECO:0000256" key="11">
    <source>
        <dbReference type="ARBA" id="ARBA00022857"/>
    </source>
</evidence>
<evidence type="ECO:0000256" key="1">
    <source>
        <dbReference type="ARBA" id="ARBA00001974"/>
    </source>
</evidence>
<dbReference type="SUPFAM" id="SSF56194">
    <property type="entry name" value="Uridine diphospho-N-Acetylenolpyruvylglucosamine reductase, MurB, C-terminal domain"/>
    <property type="match status" value="1"/>
</dbReference>
<dbReference type="EMBL" id="JAHESD010000049">
    <property type="protein sequence ID" value="MBT1705206.1"/>
    <property type="molecule type" value="Genomic_DNA"/>
</dbReference>
<evidence type="ECO:0000313" key="21">
    <source>
        <dbReference type="EMBL" id="MBT1705206.1"/>
    </source>
</evidence>
<dbReference type="InterPro" id="IPR036318">
    <property type="entry name" value="FAD-bd_PCMH-like_sf"/>
</dbReference>
<dbReference type="InterPro" id="IPR036635">
    <property type="entry name" value="MurB_C_sf"/>
</dbReference>
<evidence type="ECO:0000256" key="16">
    <source>
        <dbReference type="ARBA" id="ARBA00023316"/>
    </source>
</evidence>
<keyword evidence="15 19" id="KW-0131">Cell cycle</keyword>
<sequence>MSTISQNVDLLPYNTFKIRATARYFTSVSNVDDVKSIFDSELFQKHKHLIIGGGSNLLLTGDFNGLVIKNDIKGINVVQENEDTIMLKVGAGENWHKFVMYCVDRNYGGVENLSLIPGTIGAAPMQNIGAYGVEIKEVIHTVEAIEISTGDVRVFSNAECQFGYRESIFKHELKNKYFISSITLSLTKKNHRFNTTYGAITDVLKQNHNNEVSVKNISDAVVFIRKTKLPDPEVIGNAGSFFKNPSVEHSVFDRIKVDFPSVPSFPGENGLVKVPAGWLIEQCGWKGKTIENIGVHKHQALVLVNYGGGDGSKIWDLAMKIQSSVKEKFNITLHPEVNVI</sequence>
<protein>
    <recommendedName>
        <fullName evidence="6 19">UDP-N-acetylenolpyruvoylglucosamine reductase</fullName>
        <ecNumber evidence="5 19">1.3.1.98</ecNumber>
    </recommendedName>
    <alternativeName>
        <fullName evidence="17 19">UDP-N-acetylmuramate dehydrogenase</fullName>
    </alternativeName>
</protein>
<keyword evidence="13 19" id="KW-0573">Peptidoglycan synthesis</keyword>
<keyword evidence="22" id="KW-1185">Reference proteome</keyword>
<dbReference type="Proteomes" id="UP000772618">
    <property type="component" value="Unassembled WGS sequence"/>
</dbReference>
<dbReference type="GO" id="GO:0008762">
    <property type="term" value="F:UDP-N-acetylmuramate dehydrogenase activity"/>
    <property type="evidence" value="ECO:0007669"/>
    <property type="project" value="UniProtKB-EC"/>
</dbReference>
<keyword evidence="14 19" id="KW-0560">Oxidoreductase</keyword>
<comment type="similarity">
    <text evidence="19">Belongs to the MurB family.</text>
</comment>
<evidence type="ECO:0000256" key="13">
    <source>
        <dbReference type="ARBA" id="ARBA00022984"/>
    </source>
</evidence>
<organism evidence="21 22">
    <name type="scientific">Chryseosolibacter indicus</name>
    <dbReference type="NCBI Taxonomy" id="2782351"/>
    <lineage>
        <taxon>Bacteria</taxon>
        <taxon>Pseudomonadati</taxon>
        <taxon>Bacteroidota</taxon>
        <taxon>Cytophagia</taxon>
        <taxon>Cytophagales</taxon>
        <taxon>Chryseotaleaceae</taxon>
        <taxon>Chryseosolibacter</taxon>
    </lineage>
</organism>
<name>A0ABS5VVG2_9BACT</name>
<dbReference type="PROSITE" id="PS51387">
    <property type="entry name" value="FAD_PCMH"/>
    <property type="match status" value="1"/>
</dbReference>
<evidence type="ECO:0000256" key="7">
    <source>
        <dbReference type="ARBA" id="ARBA00022490"/>
    </source>
</evidence>
<dbReference type="SUPFAM" id="SSF56176">
    <property type="entry name" value="FAD-binding/transporter-associated domain-like"/>
    <property type="match status" value="1"/>
</dbReference>
<dbReference type="NCBIfam" id="NF000755">
    <property type="entry name" value="PRK00046.1"/>
    <property type="match status" value="1"/>
</dbReference>
<keyword evidence="16 19" id="KW-0961">Cell wall biogenesis/degradation</keyword>
<comment type="catalytic activity">
    <reaction evidence="18 19">
        <text>UDP-N-acetyl-alpha-D-muramate + NADP(+) = UDP-N-acetyl-3-O-(1-carboxyvinyl)-alpha-D-glucosamine + NADPH + H(+)</text>
        <dbReference type="Rhea" id="RHEA:12248"/>
        <dbReference type="ChEBI" id="CHEBI:15378"/>
        <dbReference type="ChEBI" id="CHEBI:57783"/>
        <dbReference type="ChEBI" id="CHEBI:58349"/>
        <dbReference type="ChEBI" id="CHEBI:68483"/>
        <dbReference type="ChEBI" id="CHEBI:70757"/>
        <dbReference type="EC" id="1.3.1.98"/>
    </reaction>
</comment>
<keyword evidence="9 19" id="KW-0285">Flavoprotein</keyword>
<comment type="cofactor">
    <cofactor evidence="1 19">
        <name>FAD</name>
        <dbReference type="ChEBI" id="CHEBI:57692"/>
    </cofactor>
</comment>
<feature type="active site" description="Proton donor" evidence="19">
    <location>
        <position position="240"/>
    </location>
</feature>
<reference evidence="21 22" key="1">
    <citation type="submission" date="2021-05" db="EMBL/GenBank/DDBJ databases">
        <title>A Polyphasic approach of four new species of the genus Ohtaekwangia: Ohtaekwangia histidinii sp. nov., Ohtaekwangia cretensis sp. nov., Ohtaekwangia indiensis sp. nov., Ohtaekwangia reichenbachii sp. nov. from diverse environment.</title>
        <authorList>
            <person name="Octaviana S."/>
        </authorList>
    </citation>
    <scope>NUCLEOTIDE SEQUENCE [LARGE SCALE GENOMIC DNA]</scope>
    <source>
        <strain evidence="21 22">PWU20</strain>
    </source>
</reference>
<feature type="active site" evidence="19">
    <location>
        <position position="336"/>
    </location>
</feature>
<comment type="subcellular location">
    <subcellularLocation>
        <location evidence="3 19">Cytoplasm</location>
    </subcellularLocation>
</comment>
<dbReference type="PANTHER" id="PTHR21071">
    <property type="entry name" value="UDP-N-ACETYLENOLPYRUVOYLGLUCOSAMINE REDUCTASE"/>
    <property type="match status" value="1"/>
</dbReference>
<dbReference type="NCBIfam" id="TIGR00179">
    <property type="entry name" value="murB"/>
    <property type="match status" value="1"/>
</dbReference>
<comment type="caution">
    <text evidence="21">The sequence shown here is derived from an EMBL/GenBank/DDBJ whole genome shotgun (WGS) entry which is preliminary data.</text>
</comment>
<gene>
    <name evidence="19 21" type="primary">murB</name>
    <name evidence="21" type="ORF">KK060_18075</name>
</gene>
<evidence type="ECO:0000256" key="2">
    <source>
        <dbReference type="ARBA" id="ARBA00003921"/>
    </source>
</evidence>
<dbReference type="InterPro" id="IPR016166">
    <property type="entry name" value="FAD-bd_PCMH"/>
</dbReference>
<dbReference type="Pfam" id="PF02873">
    <property type="entry name" value="MurB_C"/>
    <property type="match status" value="1"/>
</dbReference>
<keyword evidence="7 19" id="KW-0963">Cytoplasm</keyword>
<evidence type="ECO:0000256" key="6">
    <source>
        <dbReference type="ARBA" id="ARBA00015188"/>
    </source>
</evidence>
<accession>A0ABS5VVG2</accession>
<evidence type="ECO:0000256" key="19">
    <source>
        <dbReference type="HAMAP-Rule" id="MF_00037"/>
    </source>
</evidence>
<comment type="function">
    <text evidence="2 19">Cell wall formation.</text>
</comment>
<evidence type="ECO:0000256" key="10">
    <source>
        <dbReference type="ARBA" id="ARBA00022827"/>
    </source>
</evidence>
<evidence type="ECO:0000259" key="20">
    <source>
        <dbReference type="PROSITE" id="PS51387"/>
    </source>
</evidence>
<dbReference type="Gene3D" id="3.30.43.10">
    <property type="entry name" value="Uridine Diphospho-n-acetylenolpyruvylglucosamine Reductase, domain 2"/>
    <property type="match status" value="1"/>
</dbReference>
<feature type="active site" evidence="19">
    <location>
        <position position="165"/>
    </location>
</feature>
<evidence type="ECO:0000256" key="5">
    <source>
        <dbReference type="ARBA" id="ARBA00012518"/>
    </source>
</evidence>
<evidence type="ECO:0000256" key="4">
    <source>
        <dbReference type="ARBA" id="ARBA00004752"/>
    </source>
</evidence>
<dbReference type="Gene3D" id="3.30.465.10">
    <property type="match status" value="1"/>
</dbReference>
<dbReference type="InterPro" id="IPR003170">
    <property type="entry name" value="MurB"/>
</dbReference>
<evidence type="ECO:0000256" key="17">
    <source>
        <dbReference type="ARBA" id="ARBA00031026"/>
    </source>
</evidence>
<dbReference type="Pfam" id="PF01565">
    <property type="entry name" value="FAD_binding_4"/>
    <property type="match status" value="1"/>
</dbReference>
<evidence type="ECO:0000313" key="22">
    <source>
        <dbReference type="Proteomes" id="UP000772618"/>
    </source>
</evidence>
<evidence type="ECO:0000256" key="14">
    <source>
        <dbReference type="ARBA" id="ARBA00023002"/>
    </source>
</evidence>
<evidence type="ECO:0000256" key="15">
    <source>
        <dbReference type="ARBA" id="ARBA00023306"/>
    </source>
</evidence>
<keyword evidence="8 19" id="KW-0132">Cell division</keyword>